<organism evidence="2 3">
    <name type="scientific">Salix purpurea</name>
    <name type="common">Purple osier willow</name>
    <dbReference type="NCBI Taxonomy" id="77065"/>
    <lineage>
        <taxon>Eukaryota</taxon>
        <taxon>Viridiplantae</taxon>
        <taxon>Streptophyta</taxon>
        <taxon>Embryophyta</taxon>
        <taxon>Tracheophyta</taxon>
        <taxon>Spermatophyta</taxon>
        <taxon>Magnoliopsida</taxon>
        <taxon>eudicotyledons</taxon>
        <taxon>Gunneridae</taxon>
        <taxon>Pentapetalae</taxon>
        <taxon>rosids</taxon>
        <taxon>fabids</taxon>
        <taxon>Malpighiales</taxon>
        <taxon>Salicaceae</taxon>
        <taxon>Saliceae</taxon>
        <taxon>Salix</taxon>
    </lineage>
</organism>
<reference evidence="2" key="2">
    <citation type="journal article" date="2023" name="Int. J. Mol. Sci.">
        <title>De Novo Assembly and Annotation of 11 Diverse Shrub Willow (Salix) Genomes Reveals Novel Gene Organization in Sex-Linked Regions.</title>
        <authorList>
            <person name="Hyden B."/>
            <person name="Feng K."/>
            <person name="Yates T.B."/>
            <person name="Jawdy S."/>
            <person name="Cereghino C."/>
            <person name="Smart L.B."/>
            <person name="Muchero W."/>
        </authorList>
    </citation>
    <scope>NUCLEOTIDE SEQUENCE</scope>
    <source>
        <tissue evidence="2">Shoot tip</tissue>
    </source>
</reference>
<proteinExistence type="predicted"/>
<evidence type="ECO:0000313" key="3">
    <source>
        <dbReference type="Proteomes" id="UP001151532"/>
    </source>
</evidence>
<dbReference type="Proteomes" id="UP001151532">
    <property type="component" value="Chromosome 18"/>
</dbReference>
<dbReference type="InterPro" id="IPR008480">
    <property type="entry name" value="DUF761_pln"/>
</dbReference>
<reference evidence="2" key="1">
    <citation type="submission" date="2022-11" db="EMBL/GenBank/DDBJ databases">
        <authorList>
            <person name="Hyden B.L."/>
            <person name="Feng K."/>
            <person name="Yates T."/>
            <person name="Jawdy S."/>
            <person name="Smart L.B."/>
            <person name="Muchero W."/>
        </authorList>
    </citation>
    <scope>NUCLEOTIDE SEQUENCE</scope>
    <source>
        <tissue evidence="2">Shoot tip</tissue>
    </source>
</reference>
<protein>
    <submittedName>
        <fullName evidence="2">AVR9/CF-9 RAPIDLY ELICITED PROTEIN-RELATED</fullName>
    </submittedName>
</protein>
<sequence length="308" mass="35458">MHGHGSTIKPDVGEEATWQGRWFNSFPPTLSSWPNVKSLSICNYFNSVTRGNEALITMHRIAMKRNHNFFPELYEMGWKEEEEEEEEEAEEGPTKNNDNPAKRKISTDYQARKSPMTMTTTAIITNEKSKGMLKSKVMLDLHFLMKRGKILGKALNEIIVQQHNTLSCISQDVHMSFISPREYEFSCSGSPAYKFYSHKHPYYRAKRRKLLDHYKHARFHAPSQDGDDLVSSACGGDAVVEASPLVGSARWFGTWSPLVRQVRITDSPFTMRDADEDCHVDKEAEQFIEMFYRQLRLQKWMAAHEAAV</sequence>
<evidence type="ECO:0000256" key="1">
    <source>
        <dbReference type="SAM" id="MobiDB-lite"/>
    </source>
</evidence>
<name>A0A9Q0ULW3_SALPP</name>
<feature type="region of interest" description="Disordered" evidence="1">
    <location>
        <begin position="79"/>
        <end position="105"/>
    </location>
</feature>
<keyword evidence="3" id="KW-1185">Reference proteome</keyword>
<dbReference type="PANTHER" id="PTHR33265:SF28">
    <property type="entry name" value="DUF761 DOMAIN-CONTAINING PROTEIN"/>
    <property type="match status" value="1"/>
</dbReference>
<dbReference type="EMBL" id="JAPFFK010000012">
    <property type="protein sequence ID" value="KAJ6732529.1"/>
    <property type="molecule type" value="Genomic_DNA"/>
</dbReference>
<accession>A0A9Q0ULW3</accession>
<comment type="caution">
    <text evidence="2">The sequence shown here is derived from an EMBL/GenBank/DDBJ whole genome shotgun (WGS) entry which is preliminary data.</text>
</comment>
<feature type="compositionally biased region" description="Acidic residues" evidence="1">
    <location>
        <begin position="80"/>
        <end position="91"/>
    </location>
</feature>
<evidence type="ECO:0000313" key="2">
    <source>
        <dbReference type="EMBL" id="KAJ6732529.1"/>
    </source>
</evidence>
<dbReference type="OrthoDB" id="696337at2759"/>
<dbReference type="AlphaFoldDB" id="A0A9Q0ULW3"/>
<gene>
    <name evidence="2" type="ORF">OIU79_003597</name>
</gene>
<dbReference type="Pfam" id="PF05553">
    <property type="entry name" value="DUF761"/>
    <property type="match status" value="1"/>
</dbReference>
<dbReference type="PANTHER" id="PTHR33265">
    <property type="entry name" value="AVR9/CF-9 RAPIDLY ELICITED PROTEIN-RELATED"/>
    <property type="match status" value="1"/>
</dbReference>